<accession>A0A830CMT9</accession>
<evidence type="ECO:0000256" key="2">
    <source>
        <dbReference type="SAM" id="MobiDB-lite"/>
    </source>
</evidence>
<protein>
    <submittedName>
        <fullName evidence="4">ATP synthase subunit alpha chloroplastic</fullName>
    </submittedName>
</protein>
<sequence length="94" mass="10250">MEYTIVVAEAADSPATLQYLAPYTGAALAEYFMYRKQHTLIIYDDPSKQAQAYRQMSLSGMIGRKASVGGFLSPPSNPRAQPWTGGGNYQAGVR</sequence>
<dbReference type="Pfam" id="PF00006">
    <property type="entry name" value="ATP-synt_ab"/>
    <property type="match status" value="1"/>
</dbReference>
<dbReference type="GO" id="GO:0005524">
    <property type="term" value="F:ATP binding"/>
    <property type="evidence" value="ECO:0007669"/>
    <property type="project" value="InterPro"/>
</dbReference>
<dbReference type="GO" id="GO:0045259">
    <property type="term" value="C:proton-transporting ATP synthase complex"/>
    <property type="evidence" value="ECO:0007669"/>
    <property type="project" value="InterPro"/>
</dbReference>
<dbReference type="Proteomes" id="UP000653305">
    <property type="component" value="Unassembled WGS sequence"/>
</dbReference>
<organism evidence="4 5">
    <name type="scientific">Phtheirospermum japonicum</name>
    <dbReference type="NCBI Taxonomy" id="374723"/>
    <lineage>
        <taxon>Eukaryota</taxon>
        <taxon>Viridiplantae</taxon>
        <taxon>Streptophyta</taxon>
        <taxon>Embryophyta</taxon>
        <taxon>Tracheophyta</taxon>
        <taxon>Spermatophyta</taxon>
        <taxon>Magnoliopsida</taxon>
        <taxon>eudicotyledons</taxon>
        <taxon>Gunneridae</taxon>
        <taxon>Pentapetalae</taxon>
        <taxon>asterids</taxon>
        <taxon>lamiids</taxon>
        <taxon>Lamiales</taxon>
        <taxon>Orobanchaceae</taxon>
        <taxon>Orobanchaceae incertae sedis</taxon>
        <taxon>Phtheirospermum</taxon>
    </lineage>
</organism>
<comment type="caution">
    <text evidence="4">The sequence shown here is derived from an EMBL/GenBank/DDBJ whole genome shotgun (WGS) entry which is preliminary data.</text>
</comment>
<dbReference type="AlphaFoldDB" id="A0A830CMT9"/>
<keyword evidence="5" id="KW-1185">Reference proteome</keyword>
<name>A0A830CMT9_9LAMI</name>
<dbReference type="PANTHER" id="PTHR48082:SF2">
    <property type="entry name" value="ATP SYNTHASE SUBUNIT ALPHA, MITOCHONDRIAL"/>
    <property type="match status" value="1"/>
</dbReference>
<dbReference type="Gene3D" id="3.40.50.12240">
    <property type="match status" value="1"/>
</dbReference>
<proteinExistence type="inferred from homology"/>
<reference evidence="4" key="1">
    <citation type="submission" date="2020-07" db="EMBL/GenBank/DDBJ databases">
        <title>Ethylene signaling mediates host invasion by parasitic plants.</title>
        <authorList>
            <person name="Yoshida S."/>
        </authorList>
    </citation>
    <scope>NUCLEOTIDE SEQUENCE</scope>
    <source>
        <strain evidence="4">Okayama</strain>
    </source>
</reference>
<evidence type="ECO:0000313" key="4">
    <source>
        <dbReference type="EMBL" id="GFP97153.1"/>
    </source>
</evidence>
<gene>
    <name evidence="4" type="ORF">PHJA_001859400</name>
</gene>
<dbReference type="InterPro" id="IPR005294">
    <property type="entry name" value="ATP_synth_F1_asu"/>
</dbReference>
<dbReference type="EMBL" id="BMAC01000475">
    <property type="protein sequence ID" value="GFP97153.1"/>
    <property type="molecule type" value="Genomic_DNA"/>
</dbReference>
<dbReference type="OrthoDB" id="9805536at2759"/>
<evidence type="ECO:0000313" key="5">
    <source>
        <dbReference type="Proteomes" id="UP000653305"/>
    </source>
</evidence>
<dbReference type="InterPro" id="IPR027417">
    <property type="entry name" value="P-loop_NTPase"/>
</dbReference>
<dbReference type="GO" id="GO:0046933">
    <property type="term" value="F:proton-transporting ATP synthase activity, rotational mechanism"/>
    <property type="evidence" value="ECO:0007669"/>
    <property type="project" value="InterPro"/>
</dbReference>
<dbReference type="PANTHER" id="PTHR48082">
    <property type="entry name" value="ATP SYNTHASE SUBUNIT ALPHA, MITOCHONDRIAL"/>
    <property type="match status" value="1"/>
</dbReference>
<dbReference type="GO" id="GO:0043531">
    <property type="term" value="F:ADP binding"/>
    <property type="evidence" value="ECO:0007669"/>
    <property type="project" value="TreeGrafter"/>
</dbReference>
<feature type="domain" description="ATPase F1/V1/A1 complex alpha/beta subunit nucleotide-binding" evidence="3">
    <location>
        <begin position="1"/>
        <end position="59"/>
    </location>
</feature>
<evidence type="ECO:0000256" key="1">
    <source>
        <dbReference type="ARBA" id="ARBA00008936"/>
    </source>
</evidence>
<dbReference type="InterPro" id="IPR000194">
    <property type="entry name" value="ATPase_F1/V1/A1_a/bsu_nucl-bd"/>
</dbReference>
<feature type="region of interest" description="Disordered" evidence="2">
    <location>
        <begin position="73"/>
        <end position="94"/>
    </location>
</feature>
<comment type="similarity">
    <text evidence="1">Belongs to the ATPase alpha/beta chains family.</text>
</comment>
<dbReference type="SUPFAM" id="SSF52540">
    <property type="entry name" value="P-loop containing nucleoside triphosphate hydrolases"/>
    <property type="match status" value="1"/>
</dbReference>
<evidence type="ECO:0000259" key="3">
    <source>
        <dbReference type="Pfam" id="PF00006"/>
    </source>
</evidence>
<feature type="compositionally biased region" description="Gly residues" evidence="2">
    <location>
        <begin position="84"/>
        <end position="94"/>
    </location>
</feature>